<keyword evidence="4 20" id="KW-0444">Lipid biosynthesis</keyword>
<evidence type="ECO:0000259" key="22">
    <source>
        <dbReference type="Pfam" id="PF08541"/>
    </source>
</evidence>
<feature type="active site" evidence="20">
    <location>
        <position position="251"/>
    </location>
</feature>
<evidence type="ECO:0000256" key="6">
    <source>
        <dbReference type="ARBA" id="ARBA00022832"/>
    </source>
</evidence>
<dbReference type="PATRIC" id="fig|1441095.3.peg.623"/>
<protein>
    <recommendedName>
        <fullName evidence="20">Beta-ketoacyl-[acyl-carrier-protein] synthase III</fullName>
        <shortName evidence="20">Beta-ketoacyl-ACP synthase III</shortName>
        <shortName evidence="20">KAS III</shortName>
        <ecNumber evidence="20">2.3.1.180</ecNumber>
    </recommendedName>
    <alternativeName>
        <fullName evidence="20">3-oxoacyl-[acyl-carrier-protein] synthase 3</fullName>
    </alternativeName>
    <alternativeName>
        <fullName evidence="20">3-oxoacyl-[acyl-carrier-protein] synthase III</fullName>
    </alternativeName>
</protein>
<dbReference type="GO" id="GO:0006633">
    <property type="term" value="P:fatty acid biosynthetic process"/>
    <property type="evidence" value="ECO:0007669"/>
    <property type="project" value="UniProtKB-UniRule"/>
</dbReference>
<feature type="domain" description="Beta-ketoacyl-[acyl-carrier-protein] synthase III C-terminal" evidence="22">
    <location>
        <begin position="235"/>
        <end position="324"/>
    </location>
</feature>
<dbReference type="GO" id="GO:0033818">
    <property type="term" value="F:beta-ketoacyl-acyl-carrier-protein synthase III activity"/>
    <property type="evidence" value="ECO:0007669"/>
    <property type="project" value="UniProtKB-UniRule"/>
</dbReference>
<evidence type="ECO:0000256" key="2">
    <source>
        <dbReference type="ARBA" id="ARBA00008642"/>
    </source>
</evidence>
<comment type="subcellular location">
    <subcellularLocation>
        <location evidence="20">Cytoplasm</location>
    </subcellularLocation>
</comment>
<keyword evidence="5 20" id="KW-0808">Transferase</keyword>
<evidence type="ECO:0000256" key="10">
    <source>
        <dbReference type="ARBA" id="ARBA00050479"/>
    </source>
</evidence>
<evidence type="ECO:0000256" key="13">
    <source>
        <dbReference type="ARBA" id="ARBA00051330"/>
    </source>
</evidence>
<keyword evidence="9 20" id="KW-0012">Acyltransferase</keyword>
<dbReference type="EMBL" id="CP012600">
    <property type="protein sequence ID" value="ALC80639.1"/>
    <property type="molecule type" value="Genomic_DNA"/>
</dbReference>
<accession>A0A0M5JL69</accession>
<dbReference type="InterPro" id="IPR016039">
    <property type="entry name" value="Thiolase-like"/>
</dbReference>
<evidence type="ECO:0000256" key="15">
    <source>
        <dbReference type="ARBA" id="ARBA00052407"/>
    </source>
</evidence>
<dbReference type="CDD" id="cd00830">
    <property type="entry name" value="KAS_III"/>
    <property type="match status" value="1"/>
</dbReference>
<evidence type="ECO:0000256" key="4">
    <source>
        <dbReference type="ARBA" id="ARBA00022516"/>
    </source>
</evidence>
<keyword evidence="21" id="KW-0812">Transmembrane</keyword>
<evidence type="ECO:0000256" key="8">
    <source>
        <dbReference type="ARBA" id="ARBA00023160"/>
    </source>
</evidence>
<evidence type="ECO:0000256" key="16">
    <source>
        <dbReference type="ARBA" id="ARBA00052467"/>
    </source>
</evidence>
<dbReference type="GO" id="GO:0005737">
    <property type="term" value="C:cytoplasm"/>
    <property type="evidence" value="ECO:0007669"/>
    <property type="project" value="UniProtKB-SubCell"/>
</dbReference>
<reference evidence="25" key="1">
    <citation type="submission" date="2015-08" db="EMBL/GenBank/DDBJ databases">
        <title>Genome sequencing project for genomic taxonomy and phylogenomics of Bacillus-like bacteria.</title>
        <authorList>
            <person name="Liu B."/>
            <person name="Wang J."/>
            <person name="Zhu Y."/>
            <person name="Liu G."/>
            <person name="Chen Q."/>
            <person name="Chen Z."/>
            <person name="Lan J."/>
            <person name="Che J."/>
            <person name="Ge C."/>
            <person name="Shi H."/>
            <person name="Pan Z."/>
            <person name="Liu X."/>
        </authorList>
    </citation>
    <scope>NUCLEOTIDE SEQUENCE [LARGE SCALE GENOMIC DNA]</scope>
    <source>
        <strain evidence="25">FJAT-4402</strain>
    </source>
</reference>
<dbReference type="NCBIfam" id="TIGR00747">
    <property type="entry name" value="fabH"/>
    <property type="match status" value="1"/>
</dbReference>
<comment type="function">
    <text evidence="19">Catalyzes the condensation reaction of fatty acid synthesis by the addition to an acyl acceptor of two carbons from malonyl-ACP. Catalyzes the first condensation reaction which initiates fatty acid synthesis and may therefore play a role in governing the total rate of fatty acid production. Possesses both acetoacetyl-ACP synthase and acetyl transacylase activities. Has some substrate specificity for branched chain acyl-CoA, determining the biosynthesis of branched-chain of fatty acids instead of straight-chain.</text>
</comment>
<dbReference type="SUPFAM" id="SSF53901">
    <property type="entry name" value="Thiolase-like"/>
    <property type="match status" value="1"/>
</dbReference>
<keyword evidence="20" id="KW-0511">Multifunctional enzyme</keyword>
<evidence type="ECO:0000256" key="7">
    <source>
        <dbReference type="ARBA" id="ARBA00023098"/>
    </source>
</evidence>
<dbReference type="Proteomes" id="UP000067625">
    <property type="component" value="Chromosome"/>
</dbReference>
<keyword evidence="6 20" id="KW-0276">Fatty acid metabolism</keyword>
<comment type="function">
    <text evidence="20">Catalyzes the condensation reaction of fatty acid synthesis by the addition to an acyl acceptor of two carbons from malonyl-ACP. Catalyzes the first condensation reaction which initiates fatty acid synthesis and may therefore play a role in governing the total rate of fatty acid production. Possesses both acetoacetyl-ACP synthase and acetyl transacylase activities. Its substrate specificity determines the biosynthesis of branched-chain and/or straight-chain of fatty acids.</text>
</comment>
<dbReference type="Pfam" id="PF08541">
    <property type="entry name" value="ACP_syn_III_C"/>
    <property type="match status" value="1"/>
</dbReference>
<comment type="catalytic activity">
    <reaction evidence="18">
        <text>3-methylbutanoyl-CoA + malonyl-[ACP] + H(+) = 5-methyl-3-oxohexanoyl-[ACP] + CO2 + CoA</text>
        <dbReference type="Rhea" id="RHEA:42272"/>
        <dbReference type="Rhea" id="RHEA-COMP:9623"/>
        <dbReference type="Rhea" id="RHEA-COMP:9941"/>
        <dbReference type="ChEBI" id="CHEBI:15378"/>
        <dbReference type="ChEBI" id="CHEBI:16526"/>
        <dbReference type="ChEBI" id="CHEBI:57287"/>
        <dbReference type="ChEBI" id="CHEBI:57345"/>
        <dbReference type="ChEBI" id="CHEBI:78449"/>
        <dbReference type="ChEBI" id="CHEBI:78822"/>
        <dbReference type="EC" id="2.3.1.300"/>
    </reaction>
    <physiologicalReaction direction="left-to-right" evidence="18">
        <dbReference type="Rhea" id="RHEA:42273"/>
    </physiologicalReaction>
</comment>
<evidence type="ECO:0000256" key="3">
    <source>
        <dbReference type="ARBA" id="ARBA00022490"/>
    </source>
</evidence>
<dbReference type="InterPro" id="IPR013747">
    <property type="entry name" value="ACP_syn_III_C"/>
</dbReference>
<dbReference type="InterPro" id="IPR013751">
    <property type="entry name" value="ACP_syn_III_N"/>
</dbReference>
<keyword evidence="8 20" id="KW-0275">Fatty acid biosynthesis</keyword>
<evidence type="ECO:0000313" key="25">
    <source>
        <dbReference type="Proteomes" id="UP000067625"/>
    </source>
</evidence>
<feature type="active site" evidence="20">
    <location>
        <position position="114"/>
    </location>
</feature>
<dbReference type="InterPro" id="IPR004655">
    <property type="entry name" value="FabH"/>
</dbReference>
<keyword evidence="25" id="KW-1185">Reference proteome</keyword>
<dbReference type="HAMAP" id="MF_01815">
    <property type="entry name" value="FabH"/>
    <property type="match status" value="1"/>
</dbReference>
<comment type="catalytic activity">
    <reaction evidence="12">
        <text>malonyl-[ACP] + acetyl-CoA + H(+) = 3-oxobutanoyl-[ACP] + CO2 + CoA</text>
        <dbReference type="Rhea" id="RHEA:12080"/>
        <dbReference type="Rhea" id="RHEA-COMP:9623"/>
        <dbReference type="Rhea" id="RHEA-COMP:9625"/>
        <dbReference type="ChEBI" id="CHEBI:15378"/>
        <dbReference type="ChEBI" id="CHEBI:16526"/>
        <dbReference type="ChEBI" id="CHEBI:57287"/>
        <dbReference type="ChEBI" id="CHEBI:57288"/>
        <dbReference type="ChEBI" id="CHEBI:78449"/>
        <dbReference type="ChEBI" id="CHEBI:78450"/>
        <dbReference type="EC" id="2.3.1.180"/>
    </reaction>
    <physiologicalReaction direction="left-to-right" evidence="12">
        <dbReference type="Rhea" id="RHEA:12081"/>
    </physiologicalReaction>
</comment>
<dbReference type="Pfam" id="PF08545">
    <property type="entry name" value="ACP_syn_III"/>
    <property type="match status" value="1"/>
</dbReference>
<comment type="pathway">
    <text evidence="1 20">Lipid metabolism; fatty acid biosynthesis.</text>
</comment>
<comment type="domain">
    <text evidence="20">The last Arg residue of the ACP-binding site is essential for the weak association between ACP/AcpP and FabH.</text>
</comment>
<evidence type="ECO:0000259" key="23">
    <source>
        <dbReference type="Pfam" id="PF08545"/>
    </source>
</evidence>
<dbReference type="GO" id="GO:0004315">
    <property type="term" value="F:3-oxoacyl-[acyl-carrier-protein] synthase activity"/>
    <property type="evidence" value="ECO:0007669"/>
    <property type="project" value="InterPro"/>
</dbReference>
<evidence type="ECO:0000256" key="11">
    <source>
        <dbReference type="ARBA" id="ARBA00050980"/>
    </source>
</evidence>
<evidence type="ECO:0000256" key="12">
    <source>
        <dbReference type="ARBA" id="ARBA00051096"/>
    </source>
</evidence>
<comment type="catalytic activity">
    <reaction evidence="14">
        <text>heptanoyl-CoA + malonyl-[ACP] + H(+) = 3-oxononanoyl-[ACP] + CO2 + CoA</text>
        <dbReference type="Rhea" id="RHEA:42260"/>
        <dbReference type="Rhea" id="RHEA-COMP:9623"/>
        <dbReference type="Rhea" id="RHEA-COMP:9944"/>
        <dbReference type="ChEBI" id="CHEBI:15378"/>
        <dbReference type="ChEBI" id="CHEBI:16526"/>
        <dbReference type="ChEBI" id="CHEBI:57287"/>
        <dbReference type="ChEBI" id="CHEBI:78449"/>
        <dbReference type="ChEBI" id="CHEBI:78811"/>
        <dbReference type="ChEBI" id="CHEBI:78826"/>
    </reaction>
    <physiologicalReaction direction="left-to-right" evidence="14">
        <dbReference type="Rhea" id="RHEA:42261"/>
    </physiologicalReaction>
</comment>
<keyword evidence="21" id="KW-0472">Membrane</keyword>
<comment type="catalytic activity">
    <reaction evidence="11">
        <text>malonyl-[ACP] + propanoyl-CoA + H(+) = 3-oxopentanoyl-[ACP] + CO2 + CoA</text>
        <dbReference type="Rhea" id="RHEA:42244"/>
        <dbReference type="Rhea" id="RHEA-COMP:9623"/>
        <dbReference type="Rhea" id="RHEA-COMP:9939"/>
        <dbReference type="ChEBI" id="CHEBI:15378"/>
        <dbReference type="ChEBI" id="CHEBI:16526"/>
        <dbReference type="ChEBI" id="CHEBI:57287"/>
        <dbReference type="ChEBI" id="CHEBI:57392"/>
        <dbReference type="ChEBI" id="CHEBI:78449"/>
        <dbReference type="ChEBI" id="CHEBI:78818"/>
    </reaction>
    <physiologicalReaction direction="left-to-right" evidence="11">
        <dbReference type="Rhea" id="RHEA:42245"/>
    </physiologicalReaction>
</comment>
<dbReference type="UniPathway" id="UPA00094"/>
<dbReference type="Gene3D" id="3.40.47.10">
    <property type="match status" value="1"/>
</dbReference>
<evidence type="ECO:0000256" key="5">
    <source>
        <dbReference type="ARBA" id="ARBA00022679"/>
    </source>
</evidence>
<dbReference type="PANTHER" id="PTHR34069">
    <property type="entry name" value="3-OXOACYL-[ACYL-CARRIER-PROTEIN] SYNTHASE 3"/>
    <property type="match status" value="1"/>
</dbReference>
<keyword evidence="21" id="KW-1133">Transmembrane helix</keyword>
<feature type="active site" evidence="20">
    <location>
        <position position="281"/>
    </location>
</feature>
<keyword evidence="7 20" id="KW-0443">Lipid metabolism</keyword>
<evidence type="ECO:0000256" key="17">
    <source>
        <dbReference type="ARBA" id="ARBA00052801"/>
    </source>
</evidence>
<evidence type="ECO:0000256" key="9">
    <source>
        <dbReference type="ARBA" id="ARBA00023315"/>
    </source>
</evidence>
<dbReference type="STRING" id="1441095.AM592_02850"/>
<evidence type="ECO:0000256" key="14">
    <source>
        <dbReference type="ARBA" id="ARBA00052279"/>
    </source>
</evidence>
<sequence length="332" mass="36631">MNSKARITAIGSYVPNKIMSNDDLEKIVDTSDEWIVQRTGMKERRIAAENEFTSTLCIRAVNDLIKRYGVNIQDVDMIIVPTTTSDFAIPSTASMIQDAFGIPEAGAIDVNAACAGLTYGLHLANCLITSGLHRKVLVIAGETLSKVTDYTDRTSCVLFGDGAGAMLVEYDAEQPSFLSYIQDTKGSSGKHLYRTALRNEWYGEPLRDSEKMVQNGREVYKWATRTVPEGMEKLLEQANIKMKDLNWFVPHSANLRMIESICEKKGFPIEKVLTSMVYYGNTSSASIVLALDLAVKDGRVTQDDVLLLIGFGGGFTYTGLIVKWGVPSNIKE</sequence>
<dbReference type="PANTHER" id="PTHR34069:SF2">
    <property type="entry name" value="BETA-KETOACYL-[ACYL-CARRIER-PROTEIN] SYNTHASE III"/>
    <property type="match status" value="1"/>
</dbReference>
<reference evidence="24 25" key="2">
    <citation type="journal article" date="2016" name="Int. J. Syst. Evol. Microbiol.">
        <title>Bacillus gobiensis sp. nov., isolated from a soil sample.</title>
        <authorList>
            <person name="Liu B."/>
            <person name="Liu G.H."/>
            <person name="Cetin S."/>
            <person name="Schumann P."/>
            <person name="Pan Z.Z."/>
            <person name="Chen Q.Q."/>
        </authorList>
    </citation>
    <scope>NUCLEOTIDE SEQUENCE [LARGE SCALE GENOMIC DNA]</scope>
    <source>
        <strain evidence="24 25">FJAT-4402</strain>
    </source>
</reference>
<evidence type="ECO:0000256" key="1">
    <source>
        <dbReference type="ARBA" id="ARBA00005194"/>
    </source>
</evidence>
<comment type="subunit">
    <text evidence="20">Homodimer.</text>
</comment>
<feature type="region of interest" description="ACP-binding" evidence="20">
    <location>
        <begin position="252"/>
        <end position="256"/>
    </location>
</feature>
<evidence type="ECO:0000313" key="24">
    <source>
        <dbReference type="EMBL" id="ALC80639.1"/>
    </source>
</evidence>
<name>A0A0M5JL69_9BACI</name>
<evidence type="ECO:0000256" key="19">
    <source>
        <dbReference type="ARBA" id="ARBA00056015"/>
    </source>
</evidence>
<organism evidence="24 25">
    <name type="scientific">Bacillus gobiensis</name>
    <dbReference type="NCBI Taxonomy" id="1441095"/>
    <lineage>
        <taxon>Bacteria</taxon>
        <taxon>Bacillati</taxon>
        <taxon>Bacillota</taxon>
        <taxon>Bacilli</taxon>
        <taxon>Bacillales</taxon>
        <taxon>Bacillaceae</taxon>
        <taxon>Bacillus</taxon>
    </lineage>
</organism>
<evidence type="ECO:0000256" key="21">
    <source>
        <dbReference type="SAM" id="Phobius"/>
    </source>
</evidence>
<comment type="similarity">
    <text evidence="2 20">Belongs to the thiolase-like superfamily. FabH family.</text>
</comment>
<evidence type="ECO:0000256" key="20">
    <source>
        <dbReference type="HAMAP-Rule" id="MF_01815"/>
    </source>
</evidence>
<dbReference type="NCBIfam" id="NF006829">
    <property type="entry name" value="PRK09352.1"/>
    <property type="match status" value="1"/>
</dbReference>
<keyword evidence="3 20" id="KW-0963">Cytoplasm</keyword>
<feature type="transmembrane region" description="Helical" evidence="21">
    <location>
        <begin position="305"/>
        <end position="326"/>
    </location>
</feature>
<dbReference type="FunFam" id="3.40.47.10:FF:000004">
    <property type="entry name" value="3-oxoacyl-[acyl-carrier-protein] synthase 3"/>
    <property type="match status" value="1"/>
</dbReference>
<dbReference type="EC" id="2.3.1.180" evidence="20"/>
<comment type="catalytic activity">
    <reaction evidence="10">
        <text>pentanoyl-CoA + malonyl-[ACP] + H(+) = 3-oxoheptanoyl-[ACP] + CO2 + CoA</text>
        <dbReference type="Rhea" id="RHEA:42252"/>
        <dbReference type="Rhea" id="RHEA-COMP:9623"/>
        <dbReference type="Rhea" id="RHEA-COMP:9943"/>
        <dbReference type="ChEBI" id="CHEBI:15378"/>
        <dbReference type="ChEBI" id="CHEBI:16526"/>
        <dbReference type="ChEBI" id="CHEBI:57287"/>
        <dbReference type="ChEBI" id="CHEBI:57389"/>
        <dbReference type="ChEBI" id="CHEBI:78449"/>
        <dbReference type="ChEBI" id="CHEBI:78824"/>
    </reaction>
    <physiologicalReaction direction="left-to-right" evidence="10">
        <dbReference type="Rhea" id="RHEA:42253"/>
    </physiologicalReaction>
</comment>
<dbReference type="GO" id="GO:0044550">
    <property type="term" value="P:secondary metabolite biosynthetic process"/>
    <property type="evidence" value="ECO:0007669"/>
    <property type="project" value="TreeGrafter"/>
</dbReference>
<comment type="catalytic activity">
    <reaction evidence="17">
        <text>butanoyl-CoA + malonyl-[ACP] + H(+) = 3-oxohexanoyl-[ACP] + CO2 + CoA</text>
        <dbReference type="Rhea" id="RHEA:42248"/>
        <dbReference type="Rhea" id="RHEA-COMP:9623"/>
        <dbReference type="Rhea" id="RHEA-COMP:9629"/>
        <dbReference type="ChEBI" id="CHEBI:15378"/>
        <dbReference type="ChEBI" id="CHEBI:16526"/>
        <dbReference type="ChEBI" id="CHEBI:57287"/>
        <dbReference type="ChEBI" id="CHEBI:57371"/>
        <dbReference type="ChEBI" id="CHEBI:78449"/>
        <dbReference type="ChEBI" id="CHEBI:78456"/>
    </reaction>
    <physiologicalReaction direction="left-to-right" evidence="17">
        <dbReference type="Rhea" id="RHEA:42249"/>
    </physiologicalReaction>
</comment>
<gene>
    <name evidence="20" type="primary">fabH</name>
    <name evidence="24" type="ORF">AM592_02850</name>
</gene>
<comment type="catalytic activity">
    <reaction evidence="15">
        <text>(2S)-2-methylbutanoyl-CoA + malonyl-[ACP] + H(+) = (4S)-4-methyl-3-oxohexanoyl-[ACP] + CO2 + CoA</text>
        <dbReference type="Rhea" id="RHEA:42276"/>
        <dbReference type="Rhea" id="RHEA-COMP:9623"/>
        <dbReference type="Rhea" id="RHEA-COMP:17148"/>
        <dbReference type="ChEBI" id="CHEBI:15378"/>
        <dbReference type="ChEBI" id="CHEBI:16526"/>
        <dbReference type="ChEBI" id="CHEBI:57287"/>
        <dbReference type="ChEBI" id="CHEBI:78449"/>
        <dbReference type="ChEBI" id="CHEBI:88166"/>
        <dbReference type="ChEBI" id="CHEBI:167462"/>
        <dbReference type="EC" id="2.3.1.300"/>
    </reaction>
    <physiologicalReaction direction="left-to-right" evidence="15">
        <dbReference type="Rhea" id="RHEA:42277"/>
    </physiologicalReaction>
</comment>
<evidence type="ECO:0000256" key="18">
    <source>
        <dbReference type="ARBA" id="ARBA00052985"/>
    </source>
</evidence>
<feature type="domain" description="Beta-ketoacyl-[acyl-carrier-protein] synthase III N-terminal" evidence="23">
    <location>
        <begin position="108"/>
        <end position="185"/>
    </location>
</feature>
<proteinExistence type="inferred from homology"/>
<dbReference type="AlphaFoldDB" id="A0A0M5JL69"/>
<comment type="catalytic activity">
    <reaction evidence="13">
        <text>hexanoyl-CoA + malonyl-[ACP] + H(+) = 3-oxooctanoyl-[ACP] + CO2 + CoA</text>
        <dbReference type="Rhea" id="RHEA:42256"/>
        <dbReference type="Rhea" id="RHEA-COMP:9623"/>
        <dbReference type="Rhea" id="RHEA-COMP:9633"/>
        <dbReference type="ChEBI" id="CHEBI:15378"/>
        <dbReference type="ChEBI" id="CHEBI:16526"/>
        <dbReference type="ChEBI" id="CHEBI:57287"/>
        <dbReference type="ChEBI" id="CHEBI:62620"/>
        <dbReference type="ChEBI" id="CHEBI:78449"/>
        <dbReference type="ChEBI" id="CHEBI:78460"/>
    </reaction>
    <physiologicalReaction direction="left-to-right" evidence="13">
        <dbReference type="Rhea" id="RHEA:42257"/>
    </physiologicalReaction>
</comment>
<comment type="catalytic activity">
    <reaction evidence="16">
        <text>2-methylpropanoyl-CoA + malonyl-[ACP] + H(+) = 4-methyl-3-oxopentanoyl-[ACP] + CO2 + CoA</text>
        <dbReference type="Rhea" id="RHEA:42268"/>
        <dbReference type="Rhea" id="RHEA-COMP:9623"/>
        <dbReference type="Rhea" id="RHEA-COMP:9940"/>
        <dbReference type="ChEBI" id="CHEBI:15378"/>
        <dbReference type="ChEBI" id="CHEBI:16526"/>
        <dbReference type="ChEBI" id="CHEBI:57287"/>
        <dbReference type="ChEBI" id="CHEBI:57338"/>
        <dbReference type="ChEBI" id="CHEBI:78449"/>
        <dbReference type="ChEBI" id="CHEBI:78820"/>
        <dbReference type="EC" id="2.3.1.300"/>
    </reaction>
    <physiologicalReaction direction="left-to-right" evidence="16">
        <dbReference type="Rhea" id="RHEA:42269"/>
    </physiologicalReaction>
</comment>